<keyword evidence="4" id="KW-0670">Pyruvate</keyword>
<dbReference type="AlphaFoldDB" id="A0A0H1B447"/>
<reference evidence="5" key="1">
    <citation type="journal article" date="2015" name="PLoS Genet.">
        <title>The dynamic genome and transcriptome of the human fungal pathogen Blastomyces and close relative Emmonsia.</title>
        <authorList>
            <person name="Munoz J.F."/>
            <person name="Gauthier G.M."/>
            <person name="Desjardins C.A."/>
            <person name="Gallo J.E."/>
            <person name="Holder J."/>
            <person name="Sullivan T.D."/>
            <person name="Marty A.J."/>
            <person name="Carmen J.C."/>
            <person name="Chen Z."/>
            <person name="Ding L."/>
            <person name="Gujja S."/>
            <person name="Magrini V."/>
            <person name="Misas E."/>
            <person name="Mitreva M."/>
            <person name="Priest M."/>
            <person name="Saif S."/>
            <person name="Whiston E.A."/>
            <person name="Young S."/>
            <person name="Zeng Q."/>
            <person name="Goldman W.E."/>
            <person name="Mardis E.R."/>
            <person name="Taylor J.W."/>
            <person name="McEwen J.G."/>
            <person name="Clay O.K."/>
            <person name="Klein B.S."/>
            <person name="Cuomo C.A."/>
        </authorList>
    </citation>
    <scope>NUCLEOTIDE SEQUENCE [LARGE SCALE GENOMIC DNA]</scope>
    <source>
        <strain evidence="5">UAMH 139</strain>
    </source>
</reference>
<dbReference type="InterPro" id="IPR011053">
    <property type="entry name" value="Single_hybrid_motif"/>
</dbReference>
<dbReference type="SUPFAM" id="SSF51230">
    <property type="entry name" value="Single hybrid motif"/>
    <property type="match status" value="1"/>
</dbReference>
<evidence type="ECO:0000313" key="5">
    <source>
        <dbReference type="Proteomes" id="UP000053573"/>
    </source>
</evidence>
<dbReference type="Pfam" id="PF00364">
    <property type="entry name" value="Biotin_lipoyl"/>
    <property type="match status" value="1"/>
</dbReference>
<dbReference type="PROSITE" id="PS00188">
    <property type="entry name" value="BIOTIN"/>
    <property type="match status" value="1"/>
</dbReference>
<feature type="domain" description="Lipoyl-binding" evidence="3">
    <location>
        <begin position="24"/>
        <end position="99"/>
    </location>
</feature>
<keyword evidence="1" id="KW-0092">Biotin</keyword>
<protein>
    <submittedName>
        <fullName evidence="4">Pyruvate carboxylase</fullName>
    </submittedName>
</protein>
<keyword evidence="5" id="KW-1185">Reference proteome</keyword>
<dbReference type="PROSITE" id="PS50968">
    <property type="entry name" value="BIOTINYL_LIPOYL"/>
    <property type="match status" value="1"/>
</dbReference>
<dbReference type="InterPro" id="IPR001882">
    <property type="entry name" value="Biotin_BS"/>
</dbReference>
<evidence type="ECO:0000259" key="3">
    <source>
        <dbReference type="PROSITE" id="PS50968"/>
    </source>
</evidence>
<feature type="region of interest" description="Disordered" evidence="2">
    <location>
        <begin position="10"/>
        <end position="32"/>
    </location>
</feature>
<dbReference type="GO" id="GO:0006094">
    <property type="term" value="P:gluconeogenesis"/>
    <property type="evidence" value="ECO:0007669"/>
    <property type="project" value="TreeGrafter"/>
</dbReference>
<dbReference type="OrthoDB" id="196847at2759"/>
<dbReference type="GO" id="GO:0005737">
    <property type="term" value="C:cytoplasm"/>
    <property type="evidence" value="ECO:0007669"/>
    <property type="project" value="TreeGrafter"/>
</dbReference>
<dbReference type="FunFam" id="2.40.50.100:FF:000003">
    <property type="entry name" value="Acetyl-CoA carboxylase biotin carboxyl carrier protein"/>
    <property type="match status" value="1"/>
</dbReference>
<dbReference type="GO" id="GO:0004736">
    <property type="term" value="F:pyruvate carboxylase activity"/>
    <property type="evidence" value="ECO:0007669"/>
    <property type="project" value="TreeGrafter"/>
</dbReference>
<evidence type="ECO:0000256" key="1">
    <source>
        <dbReference type="ARBA" id="ARBA00023267"/>
    </source>
</evidence>
<organism evidence="4 5">
    <name type="scientific">Blastomyces silverae</name>
    <dbReference type="NCBI Taxonomy" id="2060906"/>
    <lineage>
        <taxon>Eukaryota</taxon>
        <taxon>Fungi</taxon>
        <taxon>Dikarya</taxon>
        <taxon>Ascomycota</taxon>
        <taxon>Pezizomycotina</taxon>
        <taxon>Eurotiomycetes</taxon>
        <taxon>Eurotiomycetidae</taxon>
        <taxon>Onygenales</taxon>
        <taxon>Ajellomycetaceae</taxon>
        <taxon>Blastomyces</taxon>
    </lineage>
</organism>
<proteinExistence type="predicted"/>
<gene>
    <name evidence="4" type="ORF">EMPG_10405</name>
</gene>
<comment type="caution">
    <text evidence="4">The sequence shown here is derived from an EMBL/GenBank/DDBJ whole genome shotgun (WGS) entry which is preliminary data.</text>
</comment>
<dbReference type="PANTHER" id="PTHR43778">
    <property type="entry name" value="PYRUVATE CARBOXYLASE"/>
    <property type="match status" value="1"/>
</dbReference>
<name>A0A0H1B447_9EURO</name>
<dbReference type="PANTHER" id="PTHR43778:SF2">
    <property type="entry name" value="PYRUVATE CARBOXYLASE, MITOCHONDRIAL"/>
    <property type="match status" value="1"/>
</dbReference>
<dbReference type="InterPro" id="IPR055268">
    <property type="entry name" value="PCB-like"/>
</dbReference>
<sequence length="102" mass="10665">MNGEVRQVAVDDNLAAVDDTSRPKADLSDSSQVGAPMSGVVVEIRVHDGLEVKKGDPLAVLSAMKMEMVISAPHHGVVSSLEVKEGDSVDGQDLICKIVKAA</sequence>
<dbReference type="CDD" id="cd06850">
    <property type="entry name" value="biotinyl_domain"/>
    <property type="match status" value="1"/>
</dbReference>
<dbReference type="InterPro" id="IPR000089">
    <property type="entry name" value="Biotin_lipoyl"/>
</dbReference>
<evidence type="ECO:0000256" key="2">
    <source>
        <dbReference type="SAM" id="MobiDB-lite"/>
    </source>
</evidence>
<dbReference type="EMBL" id="LDEV01003274">
    <property type="protein sequence ID" value="KLJ06165.1"/>
    <property type="molecule type" value="Genomic_DNA"/>
</dbReference>
<dbReference type="Gene3D" id="2.40.50.100">
    <property type="match status" value="1"/>
</dbReference>
<dbReference type="STRING" id="2060906.A0A0H1B447"/>
<dbReference type="Proteomes" id="UP000053573">
    <property type="component" value="Unassembled WGS sequence"/>
</dbReference>
<accession>A0A0H1B447</accession>
<evidence type="ECO:0000313" key="4">
    <source>
        <dbReference type="EMBL" id="KLJ06165.1"/>
    </source>
</evidence>